<dbReference type="Pfam" id="PF24781">
    <property type="entry name" value="FANCA_helical"/>
    <property type="match status" value="1"/>
</dbReference>
<feature type="domain" description="Fanconi anaemia group A protein arcN subdomain" evidence="4">
    <location>
        <begin position="632"/>
        <end position="869"/>
    </location>
</feature>
<accession>A0A452GQL2</accession>
<dbReference type="InterPro" id="IPR055387">
    <property type="entry name" value="FANCA_arcN"/>
</dbReference>
<dbReference type="Proteomes" id="UP000291020">
    <property type="component" value="Unassembled WGS sequence"/>
</dbReference>
<protein>
    <submittedName>
        <fullName evidence="5">Uncharacterized protein</fullName>
    </submittedName>
</protein>
<dbReference type="GO" id="GO:0045589">
    <property type="term" value="P:regulation of regulatory T cell differentiation"/>
    <property type="evidence" value="ECO:0007669"/>
    <property type="project" value="TreeGrafter"/>
</dbReference>
<organism evidence="5 6">
    <name type="scientific">Gopherus agassizii</name>
    <name type="common">Agassiz's desert tortoise</name>
    <dbReference type="NCBI Taxonomy" id="38772"/>
    <lineage>
        <taxon>Eukaryota</taxon>
        <taxon>Metazoa</taxon>
        <taxon>Chordata</taxon>
        <taxon>Craniata</taxon>
        <taxon>Vertebrata</taxon>
        <taxon>Euteleostomi</taxon>
        <taxon>Archelosauria</taxon>
        <taxon>Testudinata</taxon>
        <taxon>Testudines</taxon>
        <taxon>Cryptodira</taxon>
        <taxon>Durocryptodira</taxon>
        <taxon>Testudinoidea</taxon>
        <taxon>Testudinidae</taxon>
        <taxon>Gopherus</taxon>
    </lineage>
</organism>
<feature type="domain" description="Fanconi anaemia group A protein N-terminal" evidence="2">
    <location>
        <begin position="155"/>
        <end position="508"/>
    </location>
</feature>
<dbReference type="InterPro" id="IPR003516">
    <property type="entry name" value="FANCA"/>
</dbReference>
<dbReference type="Ensembl" id="ENSGAGT00000004659.1">
    <property type="protein sequence ID" value="ENSGAGP00000004000.1"/>
    <property type="gene ID" value="ENSGAGG00000003257.1"/>
</dbReference>
<dbReference type="Pfam" id="PF03511">
    <property type="entry name" value="FANCA_CTD"/>
    <property type="match status" value="1"/>
</dbReference>
<dbReference type="GO" id="GO:0036297">
    <property type="term" value="P:interstrand cross-link repair"/>
    <property type="evidence" value="ECO:0007669"/>
    <property type="project" value="InterPro"/>
</dbReference>
<reference evidence="6" key="1">
    <citation type="journal article" date="2017" name="PLoS ONE">
        <title>The Agassiz's desert tortoise genome provides a resource for the conservation of a threatened species.</title>
        <authorList>
            <person name="Tollis M."/>
            <person name="DeNardo D.F."/>
            <person name="Cornelius J.A."/>
            <person name="Dolby G.A."/>
            <person name="Edwards T."/>
            <person name="Henen B.T."/>
            <person name="Karl A.E."/>
            <person name="Murphy R.W."/>
            <person name="Kusumi K."/>
        </authorList>
    </citation>
    <scope>NUCLEOTIDE SEQUENCE [LARGE SCALE GENOMIC DNA]</scope>
</reference>
<feature type="domain" description="Fanconi anaemia group A protein C-terminal" evidence="1">
    <location>
        <begin position="1213"/>
        <end position="1420"/>
    </location>
</feature>
<dbReference type="PANTHER" id="PTHR12047">
    <property type="entry name" value="FANCONI ANEMIA GROUP A PROTEIN"/>
    <property type="match status" value="1"/>
</dbReference>
<evidence type="ECO:0000313" key="6">
    <source>
        <dbReference type="Proteomes" id="UP000291020"/>
    </source>
</evidence>
<dbReference type="Ensembl" id="ENSGAGT00000004636.1">
    <property type="protein sequence ID" value="ENSGAGP00000003981.1"/>
    <property type="gene ID" value="ENSGAGG00000003257.1"/>
</dbReference>
<sequence length="1444" mass="164014">MAAGPGGRRGSRALSELLAGRVKKQKCTFESGQELQKAAVHLLSCHQNLNDLLLEVESSSKSTEQSGPETQNAFSESFVVSILQEQASRLGVPIGILSAKTTATNIDQICNISRESNQAALLNLEQRKKLSYLLQTVKDLLVPNAFCRLLFCQELWKMQNPPVLEVVWHLHRGNIVSLGELLESNSDTSAVVEWLCSSLCLLCKQTDSSSLDVELSGHILSDFVIMFLQNGFQQTSDLGKKVEFQKIHHICYAVLQQMLTWVLDALANEKQEDSSKLQAVKCWLNIFTVTMYKSTSFPESLQQFFIHTLTKILTYNPLLKASDAIHMQREWSFARTCPLLTTLYRKLFVAFSAEKLMCHLQQILETHEVNWQHVLSCFSTLVVCQTEAEQLVKDLLSSLLIKAFENYDMENMITAFLIARQAALEGPAVFMPYAEWFKVSFGNASGYHGSSKKALVFLFEFLSELVPFEAPQYLKVHIMHPPFVPTKYRPFLLEYITLAKTRLADLKVAIEDMGLYEDLSSTKEAVQPQSQALEDVEKAIRIFENTGKIPTSVIEASIFRRPYYTSHFIPALLMPRVLPEIPDLRIIFIDSLKRADKIPPNLYSRYIQACHSLKEKLLQDGSTELETDHLKEPVEQLKAELDELIMLITDQSKHDAVPAQIALISERLMTVLRHSHNENEAASFISQIQLNICAPKLEQQDQCVIDLLLTSFCQNLIAASYFNPPDRQGPCLCLFVKMICGHRHLLPALLTRLCQLIYHQGPSLNDAHVLGLAAFMIHLNESKFLIPEVNIGSQVAAAKGLSVAEYWNHLLVCRTGESIAFCMRFCTAAVAYFLCKFPSLSHNDLCKLLPSGLIKKLQYVVPRLSLEARGIGHEEEAPELSWRSLSCPSVNYMKTSLCLWKQTRFQELLKEKPFQLSFREWLLFELEVQPEKDILSVSERQDFHYWALYQWYLPASSASGGCDGNLEKACGILIGTILDFSQRSELDNCGQLEKSEFSVHNRTVDPDILCRLQEVVLELGCRKTSPTGCWNDKGHFLFRIFQERLKTIGNGSAVGERLLRQQEMLLQKRILLSLPPSFLIMMCRRGKKMTLDCEDFFHFVNTELRNVCYRGCALSYDITAHFLRGLLNASLDYEEPAQAVNDVLKTCRTECPIIISSAALWWPRLEPVLCSQWKRLFGAPLAQELQRLRKCQNSATSFLSLEAEFSLSDIPWISAAFLHFTCQQQAAHGRMRDVLKRVGPDTEQLLVCLLFFSLMDLILTRLAPKQGPEVQKSLEWCLEILGCLEEQGISWLALFHSAEKGRGPYQILHSAASDQYVSLLPIAFYSLTPCFHQNLLNREQTFLYVAVDMYTQLLRLYIEGENPQRSDHGGQSLHSVKHVDSLEVITKARRFLLHSIARCPKKSFLHIQQLQNPCEEFDPEVKAALFHSSKPTVAEDFYDEPVLF</sequence>
<dbReference type="PRINTS" id="PR00826">
    <property type="entry name" value="FANCONIAGENE"/>
</dbReference>
<feature type="domain" description="Fanconi anaemia group A protein helical" evidence="3">
    <location>
        <begin position="529"/>
        <end position="610"/>
    </location>
</feature>
<evidence type="ECO:0000259" key="3">
    <source>
        <dbReference type="Pfam" id="PF24781"/>
    </source>
</evidence>
<evidence type="ECO:0000259" key="2">
    <source>
        <dbReference type="Pfam" id="PF15865"/>
    </source>
</evidence>
<dbReference type="InterPro" id="IPR031729">
    <property type="entry name" value="Fanconi_A_N"/>
</dbReference>
<proteinExistence type="predicted"/>
<reference evidence="5" key="2">
    <citation type="submission" date="2025-05" db="UniProtKB">
        <authorList>
            <consortium name="Ensembl"/>
        </authorList>
    </citation>
    <scope>IDENTIFICATION</scope>
</reference>
<dbReference type="Pfam" id="PF15865">
    <property type="entry name" value="Fanconi_A_N"/>
    <property type="match status" value="1"/>
</dbReference>
<dbReference type="InterPro" id="IPR055277">
    <property type="entry name" value="Fanconi_A_C"/>
</dbReference>
<dbReference type="InterPro" id="IPR055386">
    <property type="entry name" value="FANCA_helical"/>
</dbReference>
<name>A0A452GQL2_9SAUR</name>
<evidence type="ECO:0000313" key="5">
    <source>
        <dbReference type="Ensembl" id="ENSGAGP00000003981.1"/>
    </source>
</evidence>
<dbReference type="PANTHER" id="PTHR12047:SF2">
    <property type="entry name" value="FANCONI ANEMIA GROUP A PROTEIN"/>
    <property type="match status" value="1"/>
</dbReference>
<dbReference type="GO" id="GO:0043240">
    <property type="term" value="C:Fanconi anaemia nuclear complex"/>
    <property type="evidence" value="ECO:0007669"/>
    <property type="project" value="InterPro"/>
</dbReference>
<evidence type="ECO:0000259" key="1">
    <source>
        <dbReference type="Pfam" id="PF03511"/>
    </source>
</evidence>
<evidence type="ECO:0000259" key="4">
    <source>
        <dbReference type="Pfam" id="PF24783"/>
    </source>
</evidence>
<dbReference type="STRING" id="38772.ENSGAGP00000003981"/>
<dbReference type="Pfam" id="PF24783">
    <property type="entry name" value="FANCA_arcN"/>
    <property type="match status" value="1"/>
</dbReference>
<keyword evidence="6" id="KW-1185">Reference proteome</keyword>